<evidence type="ECO:0000313" key="2">
    <source>
        <dbReference type="EMBL" id="EEX21897.1"/>
    </source>
</evidence>
<accession>C9L802</accession>
<proteinExistence type="predicted"/>
<keyword evidence="1" id="KW-0472">Membrane</keyword>
<evidence type="ECO:0000256" key="1">
    <source>
        <dbReference type="SAM" id="Phobius"/>
    </source>
</evidence>
<dbReference type="AlphaFoldDB" id="C9L802"/>
<keyword evidence="3" id="KW-1185">Reference proteome</keyword>
<name>C9L802_BLAHA</name>
<dbReference type="KEGG" id="bhan:CGC63_09135"/>
<dbReference type="HOGENOM" id="CLU_2380470_0_0_9"/>
<dbReference type="STRING" id="537007.BLAHAN_05525"/>
<comment type="caution">
    <text evidence="2">The sequence shown here is derived from an EMBL/GenBank/DDBJ whole genome shotgun (WGS) entry which is preliminary data.</text>
</comment>
<feature type="transmembrane region" description="Helical" evidence="1">
    <location>
        <begin position="43"/>
        <end position="66"/>
    </location>
</feature>
<sequence>MKIFLFLFTWILCGILSFRMIIRKDALYDNEKVFDASDFDFCFLFFTIGGYITFTLVCIPCLLAFIKYKFNTHGYLREVRQKFYRFILGKDIVE</sequence>
<dbReference type="EMBL" id="ABYU02000016">
    <property type="protein sequence ID" value="EEX21897.1"/>
    <property type="molecule type" value="Genomic_DNA"/>
</dbReference>
<dbReference type="Proteomes" id="UP000003755">
    <property type="component" value="Unassembled WGS sequence"/>
</dbReference>
<gene>
    <name evidence="2" type="ORF">BLAHAN_05525</name>
</gene>
<protein>
    <submittedName>
        <fullName evidence="2">Uncharacterized protein</fullName>
    </submittedName>
</protein>
<keyword evidence="1" id="KW-1133">Transmembrane helix</keyword>
<reference evidence="2" key="1">
    <citation type="submission" date="2009-09" db="EMBL/GenBank/DDBJ databases">
        <authorList>
            <person name="Weinstock G."/>
            <person name="Sodergren E."/>
            <person name="Clifton S."/>
            <person name="Fulton L."/>
            <person name="Fulton B."/>
            <person name="Courtney L."/>
            <person name="Fronick C."/>
            <person name="Harrison M."/>
            <person name="Strong C."/>
            <person name="Farmer C."/>
            <person name="Delahaunty K."/>
            <person name="Markovic C."/>
            <person name="Hall O."/>
            <person name="Minx P."/>
            <person name="Tomlinson C."/>
            <person name="Mitreva M."/>
            <person name="Nelson J."/>
            <person name="Hou S."/>
            <person name="Wollam A."/>
            <person name="Pepin K.H."/>
            <person name="Johnson M."/>
            <person name="Bhonagiri V."/>
            <person name="Nash W.E."/>
            <person name="Warren W."/>
            <person name="Chinwalla A."/>
            <person name="Mardis E.R."/>
            <person name="Wilson R.K."/>
        </authorList>
    </citation>
    <scope>NUCLEOTIDE SEQUENCE [LARGE SCALE GENOMIC DNA]</scope>
    <source>
        <strain evidence="2">DSM 20583</strain>
    </source>
</reference>
<evidence type="ECO:0000313" key="3">
    <source>
        <dbReference type="Proteomes" id="UP000003755"/>
    </source>
</evidence>
<organism evidence="2 3">
    <name type="scientific">Blautia hansenii DSM 20583</name>
    <dbReference type="NCBI Taxonomy" id="537007"/>
    <lineage>
        <taxon>Bacteria</taxon>
        <taxon>Bacillati</taxon>
        <taxon>Bacillota</taxon>
        <taxon>Clostridia</taxon>
        <taxon>Lachnospirales</taxon>
        <taxon>Lachnospiraceae</taxon>
        <taxon>Blautia</taxon>
    </lineage>
</organism>
<keyword evidence="1" id="KW-0812">Transmembrane</keyword>